<dbReference type="CDD" id="cd21340">
    <property type="entry name" value="PPP1R42"/>
    <property type="match status" value="1"/>
</dbReference>
<dbReference type="Proteomes" id="UP000277204">
    <property type="component" value="Unassembled WGS sequence"/>
</dbReference>
<dbReference type="PANTHER" id="PTHR46652:SF3">
    <property type="entry name" value="LEUCINE-RICH REPEAT-CONTAINING PROTEIN 9"/>
    <property type="match status" value="1"/>
</dbReference>
<feature type="domain" description="Disease resistance R13L4/SHOC-2-like LRR" evidence="1">
    <location>
        <begin position="29"/>
        <end position="127"/>
    </location>
</feature>
<dbReference type="Pfam" id="PF23598">
    <property type="entry name" value="LRR_14"/>
    <property type="match status" value="1"/>
</dbReference>
<dbReference type="InterPro" id="IPR001611">
    <property type="entry name" value="Leu-rich_rpt"/>
</dbReference>
<accession>A0A183N6N8</accession>
<keyword evidence="3" id="KW-1185">Reference proteome</keyword>
<dbReference type="Gene3D" id="3.80.10.10">
    <property type="entry name" value="Ribonuclease Inhibitor"/>
    <property type="match status" value="2"/>
</dbReference>
<proteinExistence type="predicted"/>
<dbReference type="InterPro" id="IPR055414">
    <property type="entry name" value="LRR_R13L4/SHOC2-like"/>
</dbReference>
<organism evidence="2 3">
    <name type="scientific">Schistosoma margrebowiei</name>
    <dbReference type="NCBI Taxonomy" id="48269"/>
    <lineage>
        <taxon>Eukaryota</taxon>
        <taxon>Metazoa</taxon>
        <taxon>Spiralia</taxon>
        <taxon>Lophotrochozoa</taxon>
        <taxon>Platyhelminthes</taxon>
        <taxon>Trematoda</taxon>
        <taxon>Digenea</taxon>
        <taxon>Strigeidida</taxon>
        <taxon>Schistosomatoidea</taxon>
        <taxon>Schistosomatidae</taxon>
        <taxon>Schistosoma</taxon>
    </lineage>
</organism>
<reference evidence="2 3" key="1">
    <citation type="submission" date="2018-11" db="EMBL/GenBank/DDBJ databases">
        <authorList>
            <consortium name="Pathogen Informatics"/>
        </authorList>
    </citation>
    <scope>NUCLEOTIDE SEQUENCE [LARGE SCALE GENOMIC DNA]</scope>
    <source>
        <strain evidence="2 3">Zambia</strain>
    </source>
</reference>
<dbReference type="SMART" id="SM00365">
    <property type="entry name" value="LRR_SD22"/>
    <property type="match status" value="4"/>
</dbReference>
<dbReference type="AlphaFoldDB" id="A0A183N6N8"/>
<dbReference type="SUPFAM" id="SSF52058">
    <property type="entry name" value="L domain-like"/>
    <property type="match status" value="1"/>
</dbReference>
<gene>
    <name evidence="2" type="ORF">SMRZ_LOCUS23963</name>
</gene>
<name>A0A183N6N8_9TREM</name>
<dbReference type="EMBL" id="UZAI01020059">
    <property type="protein sequence ID" value="VDP49400.1"/>
    <property type="molecule type" value="Genomic_DNA"/>
</dbReference>
<dbReference type="STRING" id="48269.A0A183N6N8"/>
<sequence>MVKTSVALLCKSTSALKRRKFYETSEKCLKQITHLYLNGKNLDELGHEIALCQCLTVLYLYDNKLKYIPEYLNLSQLTHLYLQNNRISRIENLNSLEKLEKLRNCISIIEGLEGLIRLRELRIDNQNLNPGESLVFDDRSLNSVAVMVLALPPETEIRENSLICLDVSGNKLDTLQDLSKLHALISLNVSNNSIRSIHDLSTSLDKWSNLKELHIQGNPVMKTTRARDIIIVTAKRLGLRMLIQDSPCDVEWFP</sequence>
<dbReference type="PANTHER" id="PTHR46652">
    <property type="entry name" value="LEUCINE-RICH REPEAT AND IQ DOMAIN-CONTAINING PROTEIN 1-RELATED"/>
    <property type="match status" value="1"/>
</dbReference>
<dbReference type="SMART" id="SM00369">
    <property type="entry name" value="LRR_TYP"/>
    <property type="match status" value="2"/>
</dbReference>
<dbReference type="InterPro" id="IPR032675">
    <property type="entry name" value="LRR_dom_sf"/>
</dbReference>
<dbReference type="PROSITE" id="PS51450">
    <property type="entry name" value="LRR"/>
    <property type="match status" value="4"/>
</dbReference>
<dbReference type="InterPro" id="IPR003591">
    <property type="entry name" value="Leu-rich_rpt_typical-subtyp"/>
</dbReference>
<evidence type="ECO:0000313" key="3">
    <source>
        <dbReference type="Proteomes" id="UP000277204"/>
    </source>
</evidence>
<evidence type="ECO:0000313" key="2">
    <source>
        <dbReference type="EMBL" id="VDP49400.1"/>
    </source>
</evidence>
<evidence type="ECO:0000259" key="1">
    <source>
        <dbReference type="Pfam" id="PF23598"/>
    </source>
</evidence>
<dbReference type="InterPro" id="IPR050836">
    <property type="entry name" value="SDS22/Internalin_LRR"/>
</dbReference>
<protein>
    <recommendedName>
        <fullName evidence="1">Disease resistance R13L4/SHOC-2-like LRR domain-containing protein</fullName>
    </recommendedName>
</protein>